<keyword evidence="4" id="KW-1185">Reference proteome</keyword>
<reference evidence="4" key="1">
    <citation type="journal article" date="2019" name="Int. J. Syst. Evol. Microbiol.">
        <title>The Global Catalogue of Microorganisms (GCM) 10K type strain sequencing project: providing services to taxonomists for standard genome sequencing and annotation.</title>
        <authorList>
            <consortium name="The Broad Institute Genomics Platform"/>
            <consortium name="The Broad Institute Genome Sequencing Center for Infectious Disease"/>
            <person name="Wu L."/>
            <person name="Ma J."/>
        </authorList>
    </citation>
    <scope>NUCLEOTIDE SEQUENCE [LARGE SCALE GENOMIC DNA]</scope>
    <source>
        <strain evidence="4">CGMCC 1.12286</strain>
    </source>
</reference>
<name>A0ABW4JIF7_9BACL</name>
<protein>
    <submittedName>
        <fullName evidence="3">Prepilin peptidase</fullName>
        <ecNumber evidence="3">3.4.23.43</ecNumber>
    </submittedName>
</protein>
<dbReference type="InterPro" id="IPR000045">
    <property type="entry name" value="Prepilin_IV_endopep_pep"/>
</dbReference>
<feature type="transmembrane region" description="Helical" evidence="1">
    <location>
        <begin position="20"/>
        <end position="43"/>
    </location>
</feature>
<accession>A0ABW4JIF7</accession>
<dbReference type="EMBL" id="JBHUCX010000021">
    <property type="protein sequence ID" value="MFD1674827.1"/>
    <property type="molecule type" value="Genomic_DNA"/>
</dbReference>
<dbReference type="EC" id="3.4.23.43" evidence="3"/>
<evidence type="ECO:0000313" key="3">
    <source>
        <dbReference type="EMBL" id="MFD1674827.1"/>
    </source>
</evidence>
<evidence type="ECO:0000313" key="4">
    <source>
        <dbReference type="Proteomes" id="UP001597079"/>
    </source>
</evidence>
<evidence type="ECO:0000256" key="1">
    <source>
        <dbReference type="SAM" id="Phobius"/>
    </source>
</evidence>
<evidence type="ECO:0000259" key="2">
    <source>
        <dbReference type="Pfam" id="PF01478"/>
    </source>
</evidence>
<feature type="domain" description="Prepilin type IV endopeptidase peptidase" evidence="2">
    <location>
        <begin position="32"/>
        <end position="123"/>
    </location>
</feature>
<dbReference type="Pfam" id="PF01478">
    <property type="entry name" value="Peptidase_A24"/>
    <property type="match status" value="1"/>
</dbReference>
<proteinExistence type="predicted"/>
<sequence>MWSTWIEHAVFGDFLNGGWWSMHCQVIWITLLCYGGIAGWYDLRTRRIPNICNLTGLIFTFSEQWLFGTGASALFVLVITGVIMLIPTSLGLWGQGDWKLSMVYGVSIGFVPTLLVWLVGILLVKLGKPSDSLVRNHCQVPTMERSIPVGLYVAISGLLIYLAEVLLHS</sequence>
<feature type="transmembrane region" description="Helical" evidence="1">
    <location>
        <begin position="147"/>
        <end position="167"/>
    </location>
</feature>
<dbReference type="RefSeq" id="WP_377942697.1">
    <property type="nucleotide sequence ID" value="NZ_JBHUCX010000021.1"/>
</dbReference>
<dbReference type="Gene3D" id="1.20.120.1220">
    <property type="match status" value="1"/>
</dbReference>
<keyword evidence="1" id="KW-0812">Transmembrane</keyword>
<feature type="transmembrane region" description="Helical" evidence="1">
    <location>
        <begin position="106"/>
        <end position="126"/>
    </location>
</feature>
<gene>
    <name evidence="3" type="ORF">ACFSB2_08965</name>
</gene>
<keyword evidence="1" id="KW-1133">Transmembrane helix</keyword>
<dbReference type="GO" id="GO:0004190">
    <property type="term" value="F:aspartic-type endopeptidase activity"/>
    <property type="evidence" value="ECO:0007669"/>
    <property type="project" value="UniProtKB-EC"/>
</dbReference>
<keyword evidence="1" id="KW-0472">Membrane</keyword>
<feature type="transmembrane region" description="Helical" evidence="1">
    <location>
        <begin position="64"/>
        <end position="86"/>
    </location>
</feature>
<organism evidence="3 4">
    <name type="scientific">Alicyclobacillus fodiniaquatilis</name>
    <dbReference type="NCBI Taxonomy" id="1661150"/>
    <lineage>
        <taxon>Bacteria</taxon>
        <taxon>Bacillati</taxon>
        <taxon>Bacillota</taxon>
        <taxon>Bacilli</taxon>
        <taxon>Bacillales</taxon>
        <taxon>Alicyclobacillaceae</taxon>
        <taxon>Alicyclobacillus</taxon>
    </lineage>
</organism>
<comment type="caution">
    <text evidence="3">The sequence shown here is derived from an EMBL/GenBank/DDBJ whole genome shotgun (WGS) entry which is preliminary data.</text>
</comment>
<dbReference type="Proteomes" id="UP001597079">
    <property type="component" value="Unassembled WGS sequence"/>
</dbReference>
<keyword evidence="3" id="KW-0378">Hydrolase</keyword>